<dbReference type="AlphaFoldDB" id="A0AAD6YLS8"/>
<dbReference type="Pfam" id="PF14441">
    <property type="entry name" value="OTT_1508_deam"/>
    <property type="match status" value="1"/>
</dbReference>
<name>A0AAD6YLS8_9AGAR</name>
<feature type="compositionally biased region" description="Polar residues" evidence="1">
    <location>
        <begin position="454"/>
        <end position="464"/>
    </location>
</feature>
<comment type="caution">
    <text evidence="2">The sequence shown here is derived from an EMBL/GenBank/DDBJ whole genome shotgun (WGS) entry which is preliminary data.</text>
</comment>
<dbReference type="InterPro" id="IPR027796">
    <property type="entry name" value="OTT_1508_deam-like"/>
</dbReference>
<evidence type="ECO:0000313" key="3">
    <source>
        <dbReference type="Proteomes" id="UP001219525"/>
    </source>
</evidence>
<dbReference type="EMBL" id="JARJCW010000006">
    <property type="protein sequence ID" value="KAJ7223179.1"/>
    <property type="molecule type" value="Genomic_DNA"/>
</dbReference>
<proteinExistence type="predicted"/>
<protein>
    <submittedName>
        <fullName evidence="2">Uncharacterized protein</fullName>
    </submittedName>
</protein>
<evidence type="ECO:0000313" key="2">
    <source>
        <dbReference type="EMBL" id="KAJ7223179.1"/>
    </source>
</evidence>
<keyword evidence="3" id="KW-1185">Reference proteome</keyword>
<sequence>MSSFSVDVLAFVACGLHKSNDKEEINTVMSTLTGVLKRQARILDALAYISVSFAEKQVVAVGMQIFPEKTVIHVAENGGLAPEILPYLKDLFRRLQILHERRPNQQRSQVVPDYVDFRTTDPFEQELVEFEQEILQFCWNKQKQRLMKNSRATNLMNIVDEVCGTPAAQRTDLSEVETECLAGLQASPEFDRVQLEELGRTIGDLVTTLALPPTSTGALQLRTFLAAIADICENFRQKVEFVLLWNGYTELFVKRTTTKMVSKAPDVLHWLSKVTVIRKHCLRLADVATSTTLSTFLLNNFEIKAVANSVQQMSHSLSFQTLKSILAAAGCDMDEDPESAGEFLEMLAKVHDGGNLVTRASTPIHCECILLSCLHGQSYIPYIGVSKLSCGFCSDYFAAYREATTSPVCTRGTHGQTASWRCPPLDATLNAELNSRLSSKILTRIKKGWEQRRPSSLSSQSTDASGEGGRTRAAGVLASNLKYHRRNMGTEGG</sequence>
<gene>
    <name evidence="2" type="ORF">GGX14DRAFT_657560</name>
</gene>
<feature type="region of interest" description="Disordered" evidence="1">
    <location>
        <begin position="452"/>
        <end position="473"/>
    </location>
</feature>
<evidence type="ECO:0000256" key="1">
    <source>
        <dbReference type="SAM" id="MobiDB-lite"/>
    </source>
</evidence>
<organism evidence="2 3">
    <name type="scientific">Mycena pura</name>
    <dbReference type="NCBI Taxonomy" id="153505"/>
    <lineage>
        <taxon>Eukaryota</taxon>
        <taxon>Fungi</taxon>
        <taxon>Dikarya</taxon>
        <taxon>Basidiomycota</taxon>
        <taxon>Agaricomycotina</taxon>
        <taxon>Agaricomycetes</taxon>
        <taxon>Agaricomycetidae</taxon>
        <taxon>Agaricales</taxon>
        <taxon>Marasmiineae</taxon>
        <taxon>Mycenaceae</taxon>
        <taxon>Mycena</taxon>
    </lineage>
</organism>
<reference evidence="2" key="1">
    <citation type="submission" date="2023-03" db="EMBL/GenBank/DDBJ databases">
        <title>Massive genome expansion in bonnet fungi (Mycena s.s.) driven by repeated elements and novel gene families across ecological guilds.</title>
        <authorList>
            <consortium name="Lawrence Berkeley National Laboratory"/>
            <person name="Harder C.B."/>
            <person name="Miyauchi S."/>
            <person name="Viragh M."/>
            <person name="Kuo A."/>
            <person name="Thoen E."/>
            <person name="Andreopoulos B."/>
            <person name="Lu D."/>
            <person name="Skrede I."/>
            <person name="Drula E."/>
            <person name="Henrissat B."/>
            <person name="Morin E."/>
            <person name="Kohler A."/>
            <person name="Barry K."/>
            <person name="LaButti K."/>
            <person name="Morin E."/>
            <person name="Salamov A."/>
            <person name="Lipzen A."/>
            <person name="Mereny Z."/>
            <person name="Hegedus B."/>
            <person name="Baldrian P."/>
            <person name="Stursova M."/>
            <person name="Weitz H."/>
            <person name="Taylor A."/>
            <person name="Grigoriev I.V."/>
            <person name="Nagy L.G."/>
            <person name="Martin F."/>
            <person name="Kauserud H."/>
        </authorList>
    </citation>
    <scope>NUCLEOTIDE SEQUENCE</scope>
    <source>
        <strain evidence="2">9144</strain>
    </source>
</reference>
<dbReference type="Proteomes" id="UP001219525">
    <property type="component" value="Unassembled WGS sequence"/>
</dbReference>
<feature type="non-terminal residue" evidence="2">
    <location>
        <position position="1"/>
    </location>
</feature>
<accession>A0AAD6YLS8</accession>